<reference evidence="2 3" key="1">
    <citation type="journal article" date="2022" name="Nat. Plants">
        <title>Genomes of leafy and leafless Platanthera orchids illuminate the evolution of mycoheterotrophy.</title>
        <authorList>
            <person name="Li M.H."/>
            <person name="Liu K.W."/>
            <person name="Li Z."/>
            <person name="Lu H.C."/>
            <person name="Ye Q.L."/>
            <person name="Zhang D."/>
            <person name="Wang J.Y."/>
            <person name="Li Y.F."/>
            <person name="Zhong Z.M."/>
            <person name="Liu X."/>
            <person name="Yu X."/>
            <person name="Liu D.K."/>
            <person name="Tu X.D."/>
            <person name="Liu B."/>
            <person name="Hao Y."/>
            <person name="Liao X.Y."/>
            <person name="Jiang Y.T."/>
            <person name="Sun W.H."/>
            <person name="Chen J."/>
            <person name="Chen Y.Q."/>
            <person name="Ai Y."/>
            <person name="Zhai J.W."/>
            <person name="Wu S.S."/>
            <person name="Zhou Z."/>
            <person name="Hsiao Y.Y."/>
            <person name="Wu W.L."/>
            <person name="Chen Y.Y."/>
            <person name="Lin Y.F."/>
            <person name="Hsu J.L."/>
            <person name="Li C.Y."/>
            <person name="Wang Z.W."/>
            <person name="Zhao X."/>
            <person name="Zhong W.Y."/>
            <person name="Ma X.K."/>
            <person name="Ma L."/>
            <person name="Huang J."/>
            <person name="Chen G.Z."/>
            <person name="Huang M.Z."/>
            <person name="Huang L."/>
            <person name="Peng D.H."/>
            <person name="Luo Y.B."/>
            <person name="Zou S.Q."/>
            <person name="Chen S.P."/>
            <person name="Lan S."/>
            <person name="Tsai W.C."/>
            <person name="Van de Peer Y."/>
            <person name="Liu Z.J."/>
        </authorList>
    </citation>
    <scope>NUCLEOTIDE SEQUENCE [LARGE SCALE GENOMIC DNA]</scope>
    <source>
        <strain evidence="2">Lor287</strain>
    </source>
</reference>
<proteinExistence type="predicted"/>
<accession>A0AAP0BUS3</accession>
<dbReference type="Proteomes" id="UP001418222">
    <property type="component" value="Unassembled WGS sequence"/>
</dbReference>
<sequence>MIICSLELSQRASSSSGLLGPILFGGLLLLAEIISTNNHPNSQPYEETNINFNHNFSYKTLPNQTAL</sequence>
<keyword evidence="1" id="KW-0472">Membrane</keyword>
<protein>
    <submittedName>
        <fullName evidence="2">Uncharacterized protein</fullName>
    </submittedName>
</protein>
<comment type="caution">
    <text evidence="2">The sequence shown here is derived from an EMBL/GenBank/DDBJ whole genome shotgun (WGS) entry which is preliminary data.</text>
</comment>
<organism evidence="2 3">
    <name type="scientific">Platanthera zijinensis</name>
    <dbReference type="NCBI Taxonomy" id="2320716"/>
    <lineage>
        <taxon>Eukaryota</taxon>
        <taxon>Viridiplantae</taxon>
        <taxon>Streptophyta</taxon>
        <taxon>Embryophyta</taxon>
        <taxon>Tracheophyta</taxon>
        <taxon>Spermatophyta</taxon>
        <taxon>Magnoliopsida</taxon>
        <taxon>Liliopsida</taxon>
        <taxon>Asparagales</taxon>
        <taxon>Orchidaceae</taxon>
        <taxon>Orchidoideae</taxon>
        <taxon>Orchideae</taxon>
        <taxon>Orchidinae</taxon>
        <taxon>Platanthera</taxon>
    </lineage>
</organism>
<gene>
    <name evidence="2" type="ORF">KSP39_PZI005188</name>
</gene>
<keyword evidence="3" id="KW-1185">Reference proteome</keyword>
<feature type="transmembrane region" description="Helical" evidence="1">
    <location>
        <begin position="12"/>
        <end position="34"/>
    </location>
</feature>
<evidence type="ECO:0000256" key="1">
    <source>
        <dbReference type="SAM" id="Phobius"/>
    </source>
</evidence>
<evidence type="ECO:0000313" key="2">
    <source>
        <dbReference type="EMBL" id="KAK8949671.1"/>
    </source>
</evidence>
<keyword evidence="1" id="KW-0812">Transmembrane</keyword>
<dbReference type="EMBL" id="JBBWWQ010000004">
    <property type="protein sequence ID" value="KAK8949671.1"/>
    <property type="molecule type" value="Genomic_DNA"/>
</dbReference>
<name>A0AAP0BUS3_9ASPA</name>
<evidence type="ECO:0000313" key="3">
    <source>
        <dbReference type="Proteomes" id="UP001418222"/>
    </source>
</evidence>
<dbReference type="AlphaFoldDB" id="A0AAP0BUS3"/>
<keyword evidence="1" id="KW-1133">Transmembrane helix</keyword>